<evidence type="ECO:0000313" key="2">
    <source>
        <dbReference type="EMBL" id="RZC54834.1"/>
    </source>
</evidence>
<dbReference type="Gramene" id="RZC54834">
    <property type="protein sequence ID" value="RZC54834"/>
    <property type="gene ID" value="C5167_013678"/>
</dbReference>
<feature type="compositionally biased region" description="Basic and acidic residues" evidence="1">
    <location>
        <begin position="25"/>
        <end position="36"/>
    </location>
</feature>
<gene>
    <name evidence="2" type="ORF">C5167_013678</name>
</gene>
<accession>A0A4Y7J122</accession>
<reference evidence="2 3" key="1">
    <citation type="journal article" date="2018" name="Science">
        <title>The opium poppy genome and morphinan production.</title>
        <authorList>
            <person name="Guo L."/>
            <person name="Winzer T."/>
            <person name="Yang X."/>
            <person name="Li Y."/>
            <person name="Ning Z."/>
            <person name="He Z."/>
            <person name="Teodor R."/>
            <person name="Lu Y."/>
            <person name="Bowser T.A."/>
            <person name="Graham I.A."/>
            <person name="Ye K."/>
        </authorList>
    </citation>
    <scope>NUCLEOTIDE SEQUENCE [LARGE SCALE GENOMIC DNA]</scope>
    <source>
        <strain evidence="3">cv. HN1</strain>
        <tissue evidence="2">Leaves</tissue>
    </source>
</reference>
<evidence type="ECO:0000313" key="3">
    <source>
        <dbReference type="Proteomes" id="UP000316621"/>
    </source>
</evidence>
<dbReference type="EMBL" id="CM010717">
    <property type="protein sequence ID" value="RZC54834.1"/>
    <property type="molecule type" value="Genomic_DNA"/>
</dbReference>
<keyword evidence="3" id="KW-1185">Reference proteome</keyword>
<sequence>MTVTSSLTMSELEYLVHRSGYTSSGEKKDVETKDKSLFGAPLSSRGSANEWVDGVTIGSQTNRRRQRDKGISRVSEQTKGRSKEPYRIDIVESKKNHEQLYSQVMRRETYEYNLHLAFSHHCKVWQYNAPE</sequence>
<organism evidence="2 3">
    <name type="scientific">Papaver somniferum</name>
    <name type="common">Opium poppy</name>
    <dbReference type="NCBI Taxonomy" id="3469"/>
    <lineage>
        <taxon>Eukaryota</taxon>
        <taxon>Viridiplantae</taxon>
        <taxon>Streptophyta</taxon>
        <taxon>Embryophyta</taxon>
        <taxon>Tracheophyta</taxon>
        <taxon>Spermatophyta</taxon>
        <taxon>Magnoliopsida</taxon>
        <taxon>Ranunculales</taxon>
        <taxon>Papaveraceae</taxon>
        <taxon>Papaveroideae</taxon>
        <taxon>Papaver</taxon>
    </lineage>
</organism>
<dbReference type="AlphaFoldDB" id="A0A4Y7J122"/>
<feature type="compositionally biased region" description="Basic and acidic residues" evidence="1">
    <location>
        <begin position="68"/>
        <end position="85"/>
    </location>
</feature>
<feature type="region of interest" description="Disordered" evidence="1">
    <location>
        <begin position="20"/>
        <end position="85"/>
    </location>
</feature>
<evidence type="ECO:0000256" key="1">
    <source>
        <dbReference type="SAM" id="MobiDB-lite"/>
    </source>
</evidence>
<protein>
    <submittedName>
        <fullName evidence="2">Uncharacterized protein</fullName>
    </submittedName>
</protein>
<dbReference type="Proteomes" id="UP000316621">
    <property type="component" value="Chromosome 3"/>
</dbReference>
<proteinExistence type="predicted"/>
<name>A0A4Y7J122_PAPSO</name>